<dbReference type="PANTHER" id="PTHR12480">
    <property type="entry name" value="ARGININE DEMETHYLASE AND LYSYL-HYDROXYLASE JMJD"/>
    <property type="match status" value="1"/>
</dbReference>
<sequence length="456" mass="50584">MKSIFVAVWAVAVSDDVCTSPQCTARCTLEHVLDGADDASIQRLFEQEVSKPVLVRGLTDRWPIYDVAQKGWTVLQDDLVERYGDLKVFIRSAAHIANFGGQGGEFSSAGTLESFLDTIDAGTGSIAFNALSDLGAKMKQDELFDMRILGDARAELLSSPVTSIGGDKEGLTFHTHGEAALGLVFGRKEWLLMPPGDMTDEILGSSLNTSAYLSHLAHAEWPHGMHYCDQRAGDILFVPHNWWHATVNHGVTIGVGGQNPTVDSAKYWGQDIGSNLSLPDLEIAARSKLQSKDEEMVAFGVAGLLRAFDIMPTKLSVTWHLCSFLQSQKQTLAAKAHLLRVFDHLRNLERRIPLSELPKKDFASLYEYMGSLSINTLDQPVVALEFLRESLRLDDTSPAAWVNSAYSIMKLSPPQLKKYGFTEEKRRREVQRRIEVALSHDPEFRPALSAMRQLSR</sequence>
<proteinExistence type="predicted"/>
<evidence type="ECO:0000259" key="2">
    <source>
        <dbReference type="PROSITE" id="PS51184"/>
    </source>
</evidence>
<feature type="signal peptide" evidence="1">
    <location>
        <begin position="1"/>
        <end position="19"/>
    </location>
</feature>
<gene>
    <name evidence="3" type="ORF">NSCI0253_LOCUS35315</name>
</gene>
<accession>A0A7S1APA9</accession>
<evidence type="ECO:0000256" key="1">
    <source>
        <dbReference type="SAM" id="SignalP"/>
    </source>
</evidence>
<dbReference type="AlphaFoldDB" id="A0A7S1APA9"/>
<feature type="domain" description="JmjC" evidence="2">
    <location>
        <begin position="56"/>
        <end position="281"/>
    </location>
</feature>
<keyword evidence="1" id="KW-0732">Signal</keyword>
<feature type="chain" id="PRO_5030984032" description="JmjC domain-containing protein" evidence="1">
    <location>
        <begin position="20"/>
        <end position="456"/>
    </location>
</feature>
<protein>
    <recommendedName>
        <fullName evidence="2">JmjC domain-containing protein</fullName>
    </recommendedName>
</protein>
<dbReference type="PROSITE" id="PS51184">
    <property type="entry name" value="JMJC"/>
    <property type="match status" value="1"/>
</dbReference>
<evidence type="ECO:0000313" key="3">
    <source>
        <dbReference type="EMBL" id="CAD8860960.1"/>
    </source>
</evidence>
<reference evidence="3" key="1">
    <citation type="submission" date="2021-01" db="EMBL/GenBank/DDBJ databases">
        <authorList>
            <person name="Corre E."/>
            <person name="Pelletier E."/>
            <person name="Niang G."/>
            <person name="Scheremetjew M."/>
            <person name="Finn R."/>
            <person name="Kale V."/>
            <person name="Holt S."/>
            <person name="Cochrane G."/>
            <person name="Meng A."/>
            <person name="Brown T."/>
            <person name="Cohen L."/>
        </authorList>
    </citation>
    <scope>NUCLEOTIDE SEQUENCE</scope>
</reference>
<dbReference type="EMBL" id="HBFQ01049512">
    <property type="protein sequence ID" value="CAD8860960.1"/>
    <property type="molecule type" value="Transcribed_RNA"/>
</dbReference>
<dbReference type="GO" id="GO:0005737">
    <property type="term" value="C:cytoplasm"/>
    <property type="evidence" value="ECO:0007669"/>
    <property type="project" value="TreeGrafter"/>
</dbReference>
<dbReference type="InterPro" id="IPR003347">
    <property type="entry name" value="JmjC_dom"/>
</dbReference>
<dbReference type="PANTHER" id="PTHR12480:SF35">
    <property type="entry name" value="TRANSCRIPTION FACTOR JUMONJI, JMJC DOMAIN-CONTAINING PROTEIN"/>
    <property type="match status" value="1"/>
</dbReference>
<dbReference type="InterPro" id="IPR050910">
    <property type="entry name" value="JMJD6_ArgDemeth/LysHydrox"/>
</dbReference>
<name>A0A7S1APA9_NOCSC</name>
<dbReference type="InterPro" id="IPR041667">
    <property type="entry name" value="Cupin_8"/>
</dbReference>
<organism evidence="3">
    <name type="scientific">Noctiluca scintillans</name>
    <name type="common">Sea sparkle</name>
    <name type="synonym">Red tide dinoflagellate</name>
    <dbReference type="NCBI Taxonomy" id="2966"/>
    <lineage>
        <taxon>Eukaryota</taxon>
        <taxon>Sar</taxon>
        <taxon>Alveolata</taxon>
        <taxon>Dinophyceae</taxon>
        <taxon>Noctilucales</taxon>
        <taxon>Noctilucaceae</taxon>
        <taxon>Noctiluca</taxon>
    </lineage>
</organism>
<dbReference type="SUPFAM" id="SSF51197">
    <property type="entry name" value="Clavaminate synthase-like"/>
    <property type="match status" value="1"/>
</dbReference>
<dbReference type="Gene3D" id="2.60.120.650">
    <property type="entry name" value="Cupin"/>
    <property type="match status" value="1"/>
</dbReference>
<dbReference type="Pfam" id="PF13621">
    <property type="entry name" value="Cupin_8"/>
    <property type="match status" value="1"/>
</dbReference>